<accession>A0A9D4QAG3</accession>
<evidence type="ECO:0000313" key="3">
    <source>
        <dbReference type="Proteomes" id="UP000821837"/>
    </source>
</evidence>
<keyword evidence="3" id="KW-1185">Reference proteome</keyword>
<evidence type="ECO:0008006" key="4">
    <source>
        <dbReference type="Google" id="ProtNLM"/>
    </source>
</evidence>
<sequence>MILTASSSSALQSLAQLAERNMDVDFPSVATRRHSTDHSPKNAASGDTYARLLAATKELTRKVAQLTAEVATIRTNEPPQMSPADVLLLKPQSLRAVCKKLSPALFVLRKRPRRTVSVTTVSGPGTFAWARNRFYVTHRIPKVCYLVDTGAQICVLPPTLLHDIFSPDLLLLPRLKVRPSALTANRR</sequence>
<reference evidence="2" key="1">
    <citation type="journal article" date="2020" name="Cell">
        <title>Large-Scale Comparative Analyses of Tick Genomes Elucidate Their Genetic Diversity and Vector Capacities.</title>
        <authorList>
            <consortium name="Tick Genome and Microbiome Consortium (TIGMIC)"/>
            <person name="Jia N."/>
            <person name="Wang J."/>
            <person name="Shi W."/>
            <person name="Du L."/>
            <person name="Sun Y."/>
            <person name="Zhan W."/>
            <person name="Jiang J.F."/>
            <person name="Wang Q."/>
            <person name="Zhang B."/>
            <person name="Ji P."/>
            <person name="Bell-Sakyi L."/>
            <person name="Cui X.M."/>
            <person name="Yuan T.T."/>
            <person name="Jiang B.G."/>
            <person name="Yang W.F."/>
            <person name="Lam T.T."/>
            <person name="Chang Q.C."/>
            <person name="Ding S.J."/>
            <person name="Wang X.J."/>
            <person name="Zhu J.G."/>
            <person name="Ruan X.D."/>
            <person name="Zhao L."/>
            <person name="Wei J.T."/>
            <person name="Ye R.Z."/>
            <person name="Que T.C."/>
            <person name="Du C.H."/>
            <person name="Zhou Y.H."/>
            <person name="Cheng J.X."/>
            <person name="Dai P.F."/>
            <person name="Guo W.B."/>
            <person name="Han X.H."/>
            <person name="Huang E.J."/>
            <person name="Li L.F."/>
            <person name="Wei W."/>
            <person name="Gao Y.C."/>
            <person name="Liu J.Z."/>
            <person name="Shao H.Z."/>
            <person name="Wang X."/>
            <person name="Wang C.C."/>
            <person name="Yang T.C."/>
            <person name="Huo Q.B."/>
            <person name="Li W."/>
            <person name="Chen H.Y."/>
            <person name="Chen S.E."/>
            <person name="Zhou L.G."/>
            <person name="Ni X.B."/>
            <person name="Tian J.H."/>
            <person name="Sheng Y."/>
            <person name="Liu T."/>
            <person name="Pan Y.S."/>
            <person name="Xia L.Y."/>
            <person name="Li J."/>
            <person name="Zhao F."/>
            <person name="Cao W.C."/>
        </authorList>
    </citation>
    <scope>NUCLEOTIDE SEQUENCE</scope>
    <source>
        <strain evidence="2">Rsan-2018</strain>
    </source>
</reference>
<dbReference type="AlphaFoldDB" id="A0A9D4QAG3"/>
<reference evidence="2" key="2">
    <citation type="submission" date="2021-09" db="EMBL/GenBank/DDBJ databases">
        <authorList>
            <person name="Jia N."/>
            <person name="Wang J."/>
            <person name="Shi W."/>
            <person name="Du L."/>
            <person name="Sun Y."/>
            <person name="Zhan W."/>
            <person name="Jiang J."/>
            <person name="Wang Q."/>
            <person name="Zhang B."/>
            <person name="Ji P."/>
            <person name="Sakyi L.B."/>
            <person name="Cui X."/>
            <person name="Yuan T."/>
            <person name="Jiang B."/>
            <person name="Yang W."/>
            <person name="Lam T.T.-Y."/>
            <person name="Chang Q."/>
            <person name="Ding S."/>
            <person name="Wang X."/>
            <person name="Zhu J."/>
            <person name="Ruan X."/>
            <person name="Zhao L."/>
            <person name="Wei J."/>
            <person name="Que T."/>
            <person name="Du C."/>
            <person name="Cheng J."/>
            <person name="Dai P."/>
            <person name="Han X."/>
            <person name="Huang E."/>
            <person name="Gao Y."/>
            <person name="Liu J."/>
            <person name="Shao H."/>
            <person name="Ye R."/>
            <person name="Li L."/>
            <person name="Wei W."/>
            <person name="Wang X."/>
            <person name="Wang C."/>
            <person name="Huo Q."/>
            <person name="Li W."/>
            <person name="Guo W."/>
            <person name="Chen H."/>
            <person name="Chen S."/>
            <person name="Zhou L."/>
            <person name="Zhou L."/>
            <person name="Ni X."/>
            <person name="Tian J."/>
            <person name="Zhou Y."/>
            <person name="Sheng Y."/>
            <person name="Liu T."/>
            <person name="Pan Y."/>
            <person name="Xia L."/>
            <person name="Li J."/>
            <person name="Zhao F."/>
            <person name="Cao W."/>
        </authorList>
    </citation>
    <scope>NUCLEOTIDE SEQUENCE</scope>
    <source>
        <strain evidence="2">Rsan-2018</strain>
        <tissue evidence="2">Larvae</tissue>
    </source>
</reference>
<name>A0A9D4QAG3_RHISA</name>
<dbReference type="EMBL" id="JABSTV010001247">
    <property type="protein sequence ID" value="KAH7972199.1"/>
    <property type="molecule type" value="Genomic_DNA"/>
</dbReference>
<organism evidence="2 3">
    <name type="scientific">Rhipicephalus sanguineus</name>
    <name type="common">Brown dog tick</name>
    <name type="synonym">Ixodes sanguineus</name>
    <dbReference type="NCBI Taxonomy" id="34632"/>
    <lineage>
        <taxon>Eukaryota</taxon>
        <taxon>Metazoa</taxon>
        <taxon>Ecdysozoa</taxon>
        <taxon>Arthropoda</taxon>
        <taxon>Chelicerata</taxon>
        <taxon>Arachnida</taxon>
        <taxon>Acari</taxon>
        <taxon>Parasitiformes</taxon>
        <taxon>Ixodida</taxon>
        <taxon>Ixodoidea</taxon>
        <taxon>Ixodidae</taxon>
        <taxon>Rhipicephalinae</taxon>
        <taxon>Rhipicephalus</taxon>
        <taxon>Rhipicephalus</taxon>
    </lineage>
</organism>
<protein>
    <recommendedName>
        <fullName evidence="4">Peptidase A2 domain-containing protein</fullName>
    </recommendedName>
</protein>
<gene>
    <name evidence="2" type="ORF">HPB52_009129</name>
</gene>
<proteinExistence type="predicted"/>
<keyword evidence="1" id="KW-0175">Coiled coil</keyword>
<feature type="coiled-coil region" evidence="1">
    <location>
        <begin position="49"/>
        <end position="76"/>
    </location>
</feature>
<evidence type="ECO:0000256" key="1">
    <source>
        <dbReference type="SAM" id="Coils"/>
    </source>
</evidence>
<dbReference type="Proteomes" id="UP000821837">
    <property type="component" value="Chromosome 11"/>
</dbReference>
<comment type="caution">
    <text evidence="2">The sequence shown here is derived from an EMBL/GenBank/DDBJ whole genome shotgun (WGS) entry which is preliminary data.</text>
</comment>
<evidence type="ECO:0000313" key="2">
    <source>
        <dbReference type="EMBL" id="KAH7972199.1"/>
    </source>
</evidence>